<dbReference type="SUPFAM" id="SSF50923">
    <property type="entry name" value="Hemopexin-like domain"/>
    <property type="match status" value="1"/>
</dbReference>
<dbReference type="PROSITE" id="PS00024">
    <property type="entry name" value="HEMOPEXIN"/>
    <property type="match status" value="1"/>
</dbReference>
<dbReference type="GeneTree" id="ENSGT00530000063751"/>
<dbReference type="InterPro" id="IPR001356">
    <property type="entry name" value="HD"/>
</dbReference>
<name>A0A6I8QFJ3_XENTR</name>
<dbReference type="AlphaFoldDB" id="A0A6I8QFJ3"/>
<keyword evidence="4" id="KW-0217">Developmental protein</keyword>
<dbReference type="InterPro" id="IPR051298">
    <property type="entry name" value="Heme_transport/Cell_adhesion"/>
</dbReference>
<evidence type="ECO:0000259" key="19">
    <source>
        <dbReference type="PROSITE" id="PS50958"/>
    </source>
</evidence>
<feature type="DNA-binding region" description="Homeobox" evidence="13">
    <location>
        <begin position="336"/>
        <end position="395"/>
    </location>
</feature>
<dbReference type="SUPFAM" id="SSF90188">
    <property type="entry name" value="Somatomedin B domain"/>
    <property type="match status" value="1"/>
</dbReference>
<feature type="chain" id="PRO_5030824203" evidence="17">
    <location>
        <begin position="35"/>
        <end position="561"/>
    </location>
</feature>
<gene>
    <name evidence="20" type="primary">vtn</name>
</gene>
<dbReference type="GO" id="GO:0005044">
    <property type="term" value="F:scavenger receptor activity"/>
    <property type="evidence" value="ECO:0007669"/>
    <property type="project" value="InterPro"/>
</dbReference>
<accession>A0A6I8QFJ3</accession>
<evidence type="ECO:0000256" key="14">
    <source>
        <dbReference type="PROSITE-ProRule" id="PRU01011"/>
    </source>
</evidence>
<dbReference type="PRINTS" id="PR00022">
    <property type="entry name" value="SOMATOMEDINB"/>
</dbReference>
<evidence type="ECO:0000256" key="10">
    <source>
        <dbReference type="ARBA" id="ARBA00023157"/>
    </source>
</evidence>
<dbReference type="GO" id="GO:0006955">
    <property type="term" value="P:immune response"/>
    <property type="evidence" value="ECO:0007669"/>
    <property type="project" value="InterPro"/>
</dbReference>
<dbReference type="SMART" id="SM00120">
    <property type="entry name" value="HX"/>
    <property type="match status" value="3"/>
</dbReference>
<dbReference type="GO" id="GO:0005634">
    <property type="term" value="C:nucleus"/>
    <property type="evidence" value="ECO:0007669"/>
    <property type="project" value="UniProtKB-SubCell"/>
</dbReference>
<dbReference type="PROSITE" id="PS50071">
    <property type="entry name" value="HOMEOBOX_2"/>
    <property type="match status" value="1"/>
</dbReference>
<feature type="signal peptide" evidence="17">
    <location>
        <begin position="1"/>
        <end position="34"/>
    </location>
</feature>
<dbReference type="Gene3D" id="4.10.410.20">
    <property type="match status" value="1"/>
</dbReference>
<dbReference type="CDD" id="cd00086">
    <property type="entry name" value="homeodomain"/>
    <property type="match status" value="1"/>
</dbReference>
<protein>
    <submittedName>
        <fullName evidence="20">Vitronectin</fullName>
    </submittedName>
</protein>
<dbReference type="SUPFAM" id="SSF46689">
    <property type="entry name" value="Homeodomain-like"/>
    <property type="match status" value="1"/>
</dbReference>
<evidence type="ECO:0000256" key="4">
    <source>
        <dbReference type="ARBA" id="ARBA00022473"/>
    </source>
</evidence>
<dbReference type="InterPro" id="IPR036024">
    <property type="entry name" value="Somatomedin_B-like_dom_sf"/>
</dbReference>
<keyword evidence="12 13" id="KW-0539">Nucleus</keyword>
<dbReference type="InParanoid" id="A0A6I8QFJ3"/>
<dbReference type="SMART" id="SM00201">
    <property type="entry name" value="SO"/>
    <property type="match status" value="1"/>
</dbReference>
<evidence type="ECO:0000256" key="16">
    <source>
        <dbReference type="SAM" id="MobiDB-lite"/>
    </source>
</evidence>
<evidence type="ECO:0000256" key="17">
    <source>
        <dbReference type="SAM" id="SignalP"/>
    </source>
</evidence>
<dbReference type="Gene3D" id="1.10.10.60">
    <property type="entry name" value="Homeodomain-like"/>
    <property type="match status" value="1"/>
</dbReference>
<dbReference type="InterPro" id="IPR000585">
    <property type="entry name" value="Hemopexin-like_dom"/>
</dbReference>
<sequence>MFHSRTERAEGKEMKVLLFPALLLLLGAVGAAQAAEESCAGRCFSGFDGNKKCQCDILCVHYESCCIDYMSVCKPKETRGDVFEIPEDEYNYDNDTSEPDLLAPMAEGEEETVFTKIPDDPTEPATNSTAEEAIEPEKAEESEDELCSGKPFDAFTNIKNGSNYAFRGKYFYELDDKRALDGYPKLIKDVWGIEGPVDAAFTRINCQGKTYLFKGKEYWRFSDGVLESGYPRSISEGFHNIPDNIDAAFALPANNYNGREKAYFFKGNRYWQYEFQNQPSWRDCQDSAQSDLFSYYVSLQKDSWEDFFSFLFGSSMKSILAKPEGAGLNGSPSGQRKRKRTLYSKWQQLELESVFAIVPYPDISTREQLAKIIRLPESKVQVWFQNRRARKNKSGKLDRSLYRRGSSVRLSHLSLHSQSPPQNYSQRDPLITMQCPQNKPVQHGSEGHKYIAIQQPLFDPYNELSLPPLEQYVGMEEKEQCTYGQNAFYWENMAENSNSSASEPTLYNVPFVQLEKYMNCSQMSYLEMFPQAMNESGSQTTLGCISDLIYNAAIITNVNDF</sequence>
<comment type="similarity">
    <text evidence="3">Belongs to the paired homeobox family.</text>
</comment>
<dbReference type="PANTHER" id="PTHR22917">
    <property type="entry name" value="HEMOPEXIN DOMAIN-CONTAINING PROTEIN"/>
    <property type="match status" value="1"/>
</dbReference>
<evidence type="ECO:0000256" key="5">
    <source>
        <dbReference type="ARBA" id="ARBA00022525"/>
    </source>
</evidence>
<dbReference type="InterPro" id="IPR020436">
    <property type="entry name" value="SMB_chordata"/>
</dbReference>
<comment type="subcellular location">
    <subcellularLocation>
        <location evidence="1 13 15">Nucleus</location>
    </subcellularLocation>
    <subcellularLocation>
        <location evidence="2">Secreted</location>
    </subcellularLocation>
</comment>
<dbReference type="FunCoup" id="A0A6I8QFJ3">
    <property type="interactions" value="477"/>
</dbReference>
<dbReference type="PROSITE" id="PS00027">
    <property type="entry name" value="HOMEOBOX_1"/>
    <property type="match status" value="1"/>
</dbReference>
<dbReference type="PROSITE" id="PS00524">
    <property type="entry name" value="SMB_1"/>
    <property type="match status" value="1"/>
</dbReference>
<dbReference type="GO" id="GO:0000981">
    <property type="term" value="F:DNA-binding transcription factor activity, RNA polymerase II-specific"/>
    <property type="evidence" value="ECO:0007669"/>
    <property type="project" value="InterPro"/>
</dbReference>
<feature type="repeat" description="Hemopexin" evidence="14">
    <location>
        <begin position="194"/>
        <end position="241"/>
    </location>
</feature>
<dbReference type="InterPro" id="IPR018487">
    <property type="entry name" value="Hemopexin-like_repeat"/>
</dbReference>
<evidence type="ECO:0000256" key="1">
    <source>
        <dbReference type="ARBA" id="ARBA00004123"/>
    </source>
</evidence>
<evidence type="ECO:0000313" key="20">
    <source>
        <dbReference type="Ensembl" id="ENSXETP00000068371"/>
    </source>
</evidence>
<feature type="repeat" description="Hemopexin" evidence="14">
    <location>
        <begin position="242"/>
        <end position="284"/>
    </location>
</feature>
<reference evidence="20" key="2">
    <citation type="submission" date="2020-05" db="UniProtKB">
        <authorList>
            <consortium name="Ensembl"/>
        </authorList>
    </citation>
    <scope>IDENTIFICATION</scope>
</reference>
<dbReference type="GO" id="GO:0005576">
    <property type="term" value="C:extracellular region"/>
    <property type="evidence" value="ECO:0007669"/>
    <property type="project" value="UniProtKB-SubCell"/>
</dbReference>
<proteinExistence type="inferred from homology"/>
<keyword evidence="8 13" id="KW-0238">DNA-binding</keyword>
<feature type="domain" description="Homeobox" evidence="18">
    <location>
        <begin position="334"/>
        <end position="394"/>
    </location>
</feature>
<dbReference type="GO" id="GO:0030247">
    <property type="term" value="F:polysaccharide binding"/>
    <property type="evidence" value="ECO:0007669"/>
    <property type="project" value="InterPro"/>
</dbReference>
<keyword evidence="7" id="KW-0677">Repeat</keyword>
<evidence type="ECO:0000256" key="12">
    <source>
        <dbReference type="ARBA" id="ARBA00023242"/>
    </source>
</evidence>
<dbReference type="Ensembl" id="ENSXETT00000071949">
    <property type="protein sequence ID" value="ENSXETP00000068371"/>
    <property type="gene ID" value="ENSXETG00000023789"/>
</dbReference>
<keyword evidence="5" id="KW-0964">Secreted</keyword>
<keyword evidence="10" id="KW-1015">Disulfide bond</keyword>
<evidence type="ECO:0000256" key="2">
    <source>
        <dbReference type="ARBA" id="ARBA00004613"/>
    </source>
</evidence>
<feature type="domain" description="SMB" evidence="19">
    <location>
        <begin position="35"/>
        <end position="78"/>
    </location>
</feature>
<evidence type="ECO:0000259" key="18">
    <source>
        <dbReference type="PROSITE" id="PS50071"/>
    </source>
</evidence>
<dbReference type="InterPro" id="IPR018486">
    <property type="entry name" value="Hemopexin_CS"/>
</dbReference>
<dbReference type="SMART" id="SM00389">
    <property type="entry name" value="HOX"/>
    <property type="match status" value="1"/>
</dbReference>
<dbReference type="Pfam" id="PF01033">
    <property type="entry name" value="Somatomedin_B"/>
    <property type="match status" value="1"/>
</dbReference>
<dbReference type="InterPro" id="IPR009057">
    <property type="entry name" value="Homeodomain-like_sf"/>
</dbReference>
<feature type="repeat" description="Hemopexin" evidence="14">
    <location>
        <begin position="149"/>
        <end position="193"/>
    </location>
</feature>
<dbReference type="Pfam" id="PF00046">
    <property type="entry name" value="Homeodomain"/>
    <property type="match status" value="1"/>
</dbReference>
<evidence type="ECO:0000256" key="7">
    <source>
        <dbReference type="ARBA" id="ARBA00022737"/>
    </source>
</evidence>
<dbReference type="FunFam" id="1.10.10.60:FF:000312">
    <property type="entry name" value="Mix-type homeobox gene 1"/>
    <property type="match status" value="1"/>
</dbReference>
<dbReference type="Pfam" id="PF00045">
    <property type="entry name" value="Hemopexin"/>
    <property type="match status" value="2"/>
</dbReference>
<evidence type="ECO:0000256" key="15">
    <source>
        <dbReference type="RuleBase" id="RU000682"/>
    </source>
</evidence>
<dbReference type="GO" id="GO:0003677">
    <property type="term" value="F:DNA binding"/>
    <property type="evidence" value="ECO:0007669"/>
    <property type="project" value="UniProtKB-UniRule"/>
</dbReference>
<keyword evidence="9 13" id="KW-0371">Homeobox</keyword>
<keyword evidence="6 17" id="KW-0732">Signal</keyword>
<dbReference type="PANTHER" id="PTHR22917:SF3">
    <property type="entry name" value="VITRONECTIN"/>
    <property type="match status" value="1"/>
</dbReference>
<evidence type="ECO:0000256" key="9">
    <source>
        <dbReference type="ARBA" id="ARBA00023155"/>
    </source>
</evidence>
<evidence type="ECO:0000256" key="8">
    <source>
        <dbReference type="ARBA" id="ARBA00023125"/>
    </source>
</evidence>
<dbReference type="InterPro" id="IPR001212">
    <property type="entry name" value="Somatomedin_B_dom"/>
</dbReference>
<evidence type="ECO:0000256" key="13">
    <source>
        <dbReference type="PROSITE-ProRule" id="PRU00108"/>
    </source>
</evidence>
<evidence type="ECO:0000256" key="11">
    <source>
        <dbReference type="ARBA" id="ARBA00023180"/>
    </source>
</evidence>
<reference evidence="20" key="1">
    <citation type="journal article" date="2010" name="Science">
        <title>The genome of the Western clawed frog Xenopus tropicalis.</title>
        <authorList>
            <person name="Hellsten U."/>
            <person name="Harland R.M."/>
            <person name="Gilchrist M.J."/>
            <person name="Hendrix D."/>
            <person name="Jurka J."/>
            <person name="Kapitonov V."/>
            <person name="Ovcharenko I."/>
            <person name="Putnam N.H."/>
            <person name="Shu S."/>
            <person name="Taher L."/>
            <person name="Blitz I.L."/>
            <person name="Blumberg B."/>
            <person name="Dichmann D.S."/>
            <person name="Dubchak I."/>
            <person name="Amaya E."/>
            <person name="Detter J.C."/>
            <person name="Fletcher R."/>
            <person name="Gerhard D.S."/>
            <person name="Goodstein D."/>
            <person name="Graves T."/>
            <person name="Grigoriev I.V."/>
            <person name="Grimwood J."/>
            <person name="Kawashima T."/>
            <person name="Lindquist E."/>
            <person name="Lucas S.M."/>
            <person name="Mead P.E."/>
            <person name="Mitros T."/>
            <person name="Ogino H."/>
            <person name="Ohta Y."/>
            <person name="Poliakov A.V."/>
            <person name="Pollet N."/>
            <person name="Robert J."/>
            <person name="Salamov A."/>
            <person name="Sater A.K."/>
            <person name="Schmutz J."/>
            <person name="Terry A."/>
            <person name="Vize P.D."/>
            <person name="Warren W.C."/>
            <person name="Wells D."/>
            <person name="Wills A."/>
            <person name="Wilson R.K."/>
            <person name="Zimmerman L.B."/>
            <person name="Zorn A.M."/>
            <person name="Grainger R."/>
            <person name="Grammer T."/>
            <person name="Khokha M.K."/>
            <person name="Richardson P.M."/>
            <person name="Rokhsar D.S."/>
        </authorList>
    </citation>
    <scope>NUCLEOTIDE SEQUENCE [LARGE SCALE GENOMIC DNA]</scope>
    <source>
        <strain evidence="20">Nigerian</strain>
    </source>
</reference>
<keyword evidence="11" id="KW-0325">Glycoprotein</keyword>
<dbReference type="Xenbase" id="XB-GENE-989489">
    <property type="gene designation" value="vtn"/>
</dbReference>
<dbReference type="Bgee" id="ENSXETG00000023789">
    <property type="expression patterns" value="Expressed in liver and 9 other cell types or tissues"/>
</dbReference>
<dbReference type="PROSITE" id="PS51642">
    <property type="entry name" value="HEMOPEXIN_2"/>
    <property type="match status" value="3"/>
</dbReference>
<evidence type="ECO:0000256" key="3">
    <source>
        <dbReference type="ARBA" id="ARBA00005733"/>
    </source>
</evidence>
<dbReference type="PROSITE" id="PS50958">
    <property type="entry name" value="SMB_2"/>
    <property type="match status" value="1"/>
</dbReference>
<organism evidence="20">
    <name type="scientific">Xenopus tropicalis</name>
    <name type="common">Western clawed frog</name>
    <name type="synonym">Silurana tropicalis</name>
    <dbReference type="NCBI Taxonomy" id="8364"/>
    <lineage>
        <taxon>Eukaryota</taxon>
        <taxon>Metazoa</taxon>
        <taxon>Chordata</taxon>
        <taxon>Craniata</taxon>
        <taxon>Vertebrata</taxon>
        <taxon>Euteleostomi</taxon>
        <taxon>Amphibia</taxon>
        <taxon>Batrachia</taxon>
        <taxon>Anura</taxon>
        <taxon>Pipoidea</taxon>
        <taxon>Pipidae</taxon>
        <taxon>Xenopodinae</taxon>
        <taxon>Xenopus</taxon>
        <taxon>Silurana</taxon>
    </lineage>
</organism>
<feature type="compositionally biased region" description="Acidic residues" evidence="16">
    <location>
        <begin position="132"/>
        <end position="146"/>
    </location>
</feature>
<dbReference type="Gene3D" id="2.110.10.10">
    <property type="entry name" value="Hemopexin-like domain"/>
    <property type="match status" value="1"/>
</dbReference>
<dbReference type="InterPro" id="IPR036375">
    <property type="entry name" value="Hemopexin-like_dom_sf"/>
</dbReference>
<feature type="region of interest" description="Disordered" evidence="16">
    <location>
        <begin position="116"/>
        <end position="146"/>
    </location>
</feature>
<evidence type="ECO:0000256" key="6">
    <source>
        <dbReference type="ARBA" id="ARBA00022729"/>
    </source>
</evidence>
<dbReference type="CDD" id="cd00094">
    <property type="entry name" value="HX"/>
    <property type="match status" value="1"/>
</dbReference>
<dbReference type="InterPro" id="IPR017970">
    <property type="entry name" value="Homeobox_CS"/>
</dbReference>